<feature type="domain" description="HTH lacI-type" evidence="4">
    <location>
        <begin position="1"/>
        <end position="53"/>
    </location>
</feature>
<protein>
    <submittedName>
        <fullName evidence="5">LacI family DNA-binding transcriptional regulator</fullName>
    </submittedName>
</protein>
<dbReference type="Gene3D" id="3.40.50.2300">
    <property type="match status" value="2"/>
</dbReference>
<dbReference type="InterPro" id="IPR010982">
    <property type="entry name" value="Lambda_DNA-bd_dom_sf"/>
</dbReference>
<organism evidence="5 6">
    <name type="scientific">Kribbella lupini</name>
    <dbReference type="NCBI Taxonomy" id="291602"/>
    <lineage>
        <taxon>Bacteria</taxon>
        <taxon>Bacillati</taxon>
        <taxon>Actinomycetota</taxon>
        <taxon>Actinomycetes</taxon>
        <taxon>Propionibacteriales</taxon>
        <taxon>Kribbellaceae</taxon>
        <taxon>Kribbella</taxon>
    </lineage>
</organism>
<keyword evidence="2 5" id="KW-0238">DNA-binding</keyword>
<dbReference type="Gene3D" id="1.10.260.40">
    <property type="entry name" value="lambda repressor-like DNA-binding domains"/>
    <property type="match status" value="1"/>
</dbReference>
<dbReference type="SUPFAM" id="SSF47413">
    <property type="entry name" value="lambda repressor-like DNA-binding domains"/>
    <property type="match status" value="1"/>
</dbReference>
<proteinExistence type="predicted"/>
<dbReference type="InterPro" id="IPR000843">
    <property type="entry name" value="HTH_LacI"/>
</dbReference>
<dbReference type="GO" id="GO:0003677">
    <property type="term" value="F:DNA binding"/>
    <property type="evidence" value="ECO:0007669"/>
    <property type="project" value="UniProtKB-KW"/>
</dbReference>
<dbReference type="PROSITE" id="PS00356">
    <property type="entry name" value="HTH_LACI_1"/>
    <property type="match status" value="1"/>
</dbReference>
<keyword evidence="1" id="KW-0805">Transcription regulation</keyword>
<evidence type="ECO:0000256" key="2">
    <source>
        <dbReference type="ARBA" id="ARBA00023125"/>
    </source>
</evidence>
<dbReference type="PANTHER" id="PTHR30146:SF109">
    <property type="entry name" value="HTH-TYPE TRANSCRIPTIONAL REGULATOR GALS"/>
    <property type="match status" value="1"/>
</dbReference>
<sequence>MKDVAQLAGVSVKTVSRVVNGEAGASVEVRERVLRAAERLDYRHNLGASTLRRKDSRSGIVGALLQDVGNSFSAGLLRALEDSLREAGLSVLAASLDEEPERERGIVADLVARRADGLVLMPASRRHEYLVSEQRAGLPLVFVDRRPHGLDCDSVTVDNVLGATRATAHLIEGGHRRVAMLSDLEEIETAQERIAGYRAALAAAGLELDPSLLVPSVRGEEDASRVVAKLLALPDPPTAFVTGRNTLTIGAVRALRSAGLSHQIALVGFDDFPTADLVEPALTVIRQDVQRIGAEVGRLLLDRLDGAAGPPKHLVLEPSLVRRGSGEITAPGRPRTAARSD</sequence>
<evidence type="ECO:0000259" key="4">
    <source>
        <dbReference type="PROSITE" id="PS50932"/>
    </source>
</evidence>
<dbReference type="PANTHER" id="PTHR30146">
    <property type="entry name" value="LACI-RELATED TRANSCRIPTIONAL REPRESSOR"/>
    <property type="match status" value="1"/>
</dbReference>
<dbReference type="CDD" id="cd06267">
    <property type="entry name" value="PBP1_LacI_sugar_binding-like"/>
    <property type="match status" value="1"/>
</dbReference>
<dbReference type="CDD" id="cd01392">
    <property type="entry name" value="HTH_LacI"/>
    <property type="match status" value="1"/>
</dbReference>
<dbReference type="SUPFAM" id="SSF53822">
    <property type="entry name" value="Periplasmic binding protein-like I"/>
    <property type="match status" value="1"/>
</dbReference>
<reference evidence="5 6" key="1">
    <citation type="journal article" date="2019" name="Int. J. Syst. Evol. Microbiol.">
        <title>The Global Catalogue of Microorganisms (GCM) 10K type strain sequencing project: providing services to taxonomists for standard genome sequencing and annotation.</title>
        <authorList>
            <consortium name="The Broad Institute Genomics Platform"/>
            <consortium name="The Broad Institute Genome Sequencing Center for Infectious Disease"/>
            <person name="Wu L."/>
            <person name="Ma J."/>
        </authorList>
    </citation>
    <scope>NUCLEOTIDE SEQUENCE [LARGE SCALE GENOMIC DNA]</scope>
    <source>
        <strain evidence="5 6">JCM 14303</strain>
    </source>
</reference>
<keyword evidence="3" id="KW-0804">Transcription</keyword>
<evidence type="ECO:0000313" key="5">
    <source>
        <dbReference type="EMBL" id="GAA1521276.1"/>
    </source>
</evidence>
<evidence type="ECO:0000256" key="1">
    <source>
        <dbReference type="ARBA" id="ARBA00023015"/>
    </source>
</evidence>
<dbReference type="SMART" id="SM00354">
    <property type="entry name" value="HTH_LACI"/>
    <property type="match status" value="1"/>
</dbReference>
<comment type="caution">
    <text evidence="5">The sequence shown here is derived from an EMBL/GenBank/DDBJ whole genome shotgun (WGS) entry which is preliminary data.</text>
</comment>
<dbReference type="InterPro" id="IPR046335">
    <property type="entry name" value="LacI/GalR-like_sensor"/>
</dbReference>
<accession>A0ABN2AKF5</accession>
<dbReference type="InterPro" id="IPR028082">
    <property type="entry name" value="Peripla_BP_I"/>
</dbReference>
<evidence type="ECO:0000313" key="6">
    <source>
        <dbReference type="Proteomes" id="UP001500363"/>
    </source>
</evidence>
<dbReference type="EMBL" id="BAAANC010000001">
    <property type="protein sequence ID" value="GAA1521276.1"/>
    <property type="molecule type" value="Genomic_DNA"/>
</dbReference>
<dbReference type="PROSITE" id="PS50932">
    <property type="entry name" value="HTH_LACI_2"/>
    <property type="match status" value="1"/>
</dbReference>
<gene>
    <name evidence="5" type="ORF">GCM10009741_22850</name>
</gene>
<keyword evidence="6" id="KW-1185">Reference proteome</keyword>
<dbReference type="Pfam" id="PF00356">
    <property type="entry name" value="LacI"/>
    <property type="match status" value="1"/>
</dbReference>
<evidence type="ECO:0000256" key="3">
    <source>
        <dbReference type="ARBA" id="ARBA00023163"/>
    </source>
</evidence>
<dbReference type="Proteomes" id="UP001500363">
    <property type="component" value="Unassembled WGS sequence"/>
</dbReference>
<name>A0ABN2AKF5_9ACTN</name>
<dbReference type="Pfam" id="PF13377">
    <property type="entry name" value="Peripla_BP_3"/>
    <property type="match status" value="1"/>
</dbReference>